<dbReference type="RefSeq" id="XP_033572770.1">
    <property type="nucleotide sequence ID" value="XM_033722283.1"/>
</dbReference>
<name>A0A6A6YAG0_9PEZI</name>
<protein>
    <recommendedName>
        <fullName evidence="5">Ankyrin</fullName>
    </recommendedName>
</protein>
<evidence type="ECO:0000313" key="4">
    <source>
        <dbReference type="RefSeq" id="XP_033572770.1"/>
    </source>
</evidence>
<dbReference type="InterPro" id="IPR036770">
    <property type="entry name" value="Ankyrin_rpt-contain_sf"/>
</dbReference>
<keyword evidence="3" id="KW-1185">Reference proteome</keyword>
<evidence type="ECO:0000313" key="2">
    <source>
        <dbReference type="EMBL" id="KAF2805806.1"/>
    </source>
</evidence>
<reference evidence="4" key="3">
    <citation type="submission" date="2025-04" db="UniProtKB">
        <authorList>
            <consortium name="RefSeq"/>
        </authorList>
    </citation>
    <scope>IDENTIFICATION</scope>
    <source>
        <strain evidence="4">CBS 304.34</strain>
    </source>
</reference>
<evidence type="ECO:0008006" key="5">
    <source>
        <dbReference type="Google" id="ProtNLM"/>
    </source>
</evidence>
<sequence length="649" mass="73772">MHLKALEIRKLMKYQEKPIRASKHEQTSESSLGQLHDKLEIQSTSFRAVQGTINSTERHVTLSTSALLENQQSMGDVKNTVREAETNIETKLDELAAFVSQIPASPSRLTTASSVHCSEEILARVLRYELKRVLTPVVERSLSNAQSWNELLLQEVKEVIEKSAAALSYNMTSRETEPRPHDESPQSKHNRETTSTNREIGLLDFFKLSTDEKIQTSSARHLVQVSRVPRRLRPKSSPIIWSFRATSLFGNLRIEIRTSFDRAKYSATMTRTYDITVHLWPSWFLLRRSVSLRYSTEPNNLGYYQICPVVVTYPIIADDAPVWNAVKNGDVSFLSHLFSNGLASPHDQDDGGYTLLHSLTFLLQQGADPNRVTVYGETPHFRFIRVFSQRLLGMREYWLPGAVDQASHIVQALESAGCDPEDCKFDIKHAVSDRVQASNLPYMELQEWAKVLRCRDVDTLQHAYSTRYDWGCLWWPDVSCVEILLACGLDPNNDLYSCDDSECSAPLLLALRSIRLTASRKVRVEEWEKRSNETAISLIRAGADVFRVKWYTINQAHEADGIEWVSKFGPLLTPTVFAQARGVERQWSEVLKACGLSPEEVFVEDLKRRTAFLRSHGAERTGIDGFGLDSEERNSSILRHRAGFHLEVC</sequence>
<reference evidence="2 4" key="1">
    <citation type="journal article" date="2020" name="Stud. Mycol.">
        <title>101 Dothideomycetes genomes: a test case for predicting lifestyles and emergence of pathogens.</title>
        <authorList>
            <person name="Haridas S."/>
            <person name="Albert R."/>
            <person name="Binder M."/>
            <person name="Bloem J."/>
            <person name="Labutti K."/>
            <person name="Salamov A."/>
            <person name="Andreopoulos B."/>
            <person name="Baker S."/>
            <person name="Barry K."/>
            <person name="Bills G."/>
            <person name="Bluhm B."/>
            <person name="Cannon C."/>
            <person name="Castanera R."/>
            <person name="Culley D."/>
            <person name="Daum C."/>
            <person name="Ezra D."/>
            <person name="Gonzalez J."/>
            <person name="Henrissat B."/>
            <person name="Kuo A."/>
            <person name="Liang C."/>
            <person name="Lipzen A."/>
            <person name="Lutzoni F."/>
            <person name="Magnuson J."/>
            <person name="Mondo S."/>
            <person name="Nolan M."/>
            <person name="Ohm R."/>
            <person name="Pangilinan J."/>
            <person name="Park H.-J."/>
            <person name="Ramirez L."/>
            <person name="Alfaro M."/>
            <person name="Sun H."/>
            <person name="Tritt A."/>
            <person name="Yoshinaga Y."/>
            <person name="Zwiers L.-H."/>
            <person name="Turgeon B."/>
            <person name="Goodwin S."/>
            <person name="Spatafora J."/>
            <person name="Crous P."/>
            <person name="Grigoriev I."/>
        </authorList>
    </citation>
    <scope>NUCLEOTIDE SEQUENCE</scope>
    <source>
        <strain evidence="2 4">CBS 304.34</strain>
    </source>
</reference>
<reference evidence="4" key="2">
    <citation type="submission" date="2020-04" db="EMBL/GenBank/DDBJ databases">
        <authorList>
            <consortium name="NCBI Genome Project"/>
        </authorList>
    </citation>
    <scope>NUCLEOTIDE SEQUENCE</scope>
    <source>
        <strain evidence="4">CBS 304.34</strain>
    </source>
</reference>
<dbReference type="AlphaFoldDB" id="A0A6A6YAG0"/>
<evidence type="ECO:0000313" key="3">
    <source>
        <dbReference type="Proteomes" id="UP000504636"/>
    </source>
</evidence>
<dbReference type="GeneID" id="54463176"/>
<proteinExistence type="predicted"/>
<dbReference type="Gene3D" id="1.25.40.20">
    <property type="entry name" value="Ankyrin repeat-containing domain"/>
    <property type="match status" value="1"/>
</dbReference>
<dbReference type="SUPFAM" id="SSF48403">
    <property type="entry name" value="Ankyrin repeat"/>
    <property type="match status" value="1"/>
</dbReference>
<feature type="region of interest" description="Disordered" evidence="1">
    <location>
        <begin position="170"/>
        <end position="194"/>
    </location>
</feature>
<dbReference type="Proteomes" id="UP000504636">
    <property type="component" value="Unplaced"/>
</dbReference>
<organism evidence="2">
    <name type="scientific">Mytilinidion resinicola</name>
    <dbReference type="NCBI Taxonomy" id="574789"/>
    <lineage>
        <taxon>Eukaryota</taxon>
        <taxon>Fungi</taxon>
        <taxon>Dikarya</taxon>
        <taxon>Ascomycota</taxon>
        <taxon>Pezizomycotina</taxon>
        <taxon>Dothideomycetes</taxon>
        <taxon>Pleosporomycetidae</taxon>
        <taxon>Mytilinidiales</taxon>
        <taxon>Mytilinidiaceae</taxon>
        <taxon>Mytilinidion</taxon>
    </lineage>
</organism>
<gene>
    <name evidence="2 4" type="ORF">BDZ99DRAFT_479839</name>
</gene>
<dbReference type="EMBL" id="MU003708">
    <property type="protein sequence ID" value="KAF2805806.1"/>
    <property type="molecule type" value="Genomic_DNA"/>
</dbReference>
<evidence type="ECO:0000256" key="1">
    <source>
        <dbReference type="SAM" id="MobiDB-lite"/>
    </source>
</evidence>
<accession>A0A6A6YAG0</accession>
<dbReference type="OrthoDB" id="3796990at2759"/>
<feature type="compositionally biased region" description="Basic and acidic residues" evidence="1">
    <location>
        <begin position="174"/>
        <end position="192"/>
    </location>
</feature>